<dbReference type="PRINTS" id="PR00081">
    <property type="entry name" value="GDHRDH"/>
</dbReference>
<protein>
    <recommendedName>
        <fullName evidence="4">Short-chain dehydrogenase</fullName>
    </recommendedName>
</protein>
<dbReference type="AlphaFoldDB" id="A0A382EQ20"/>
<reference evidence="3" key="1">
    <citation type="submission" date="2018-05" db="EMBL/GenBank/DDBJ databases">
        <authorList>
            <person name="Lanie J.A."/>
            <person name="Ng W.-L."/>
            <person name="Kazmierczak K.M."/>
            <person name="Andrzejewski T.M."/>
            <person name="Davidsen T.M."/>
            <person name="Wayne K.J."/>
            <person name="Tettelin H."/>
            <person name="Glass J.I."/>
            <person name="Rusch D."/>
            <person name="Podicherti R."/>
            <person name="Tsui H.-C.T."/>
            <person name="Winkler M.E."/>
        </authorList>
    </citation>
    <scope>NUCLEOTIDE SEQUENCE</scope>
</reference>
<evidence type="ECO:0000313" key="3">
    <source>
        <dbReference type="EMBL" id="SVB52101.1"/>
    </source>
</evidence>
<dbReference type="CDD" id="cd05233">
    <property type="entry name" value="SDR_c"/>
    <property type="match status" value="1"/>
</dbReference>
<organism evidence="3">
    <name type="scientific">marine metagenome</name>
    <dbReference type="NCBI Taxonomy" id="408172"/>
    <lineage>
        <taxon>unclassified sequences</taxon>
        <taxon>metagenomes</taxon>
        <taxon>ecological metagenomes</taxon>
    </lineage>
</organism>
<dbReference type="InterPro" id="IPR002347">
    <property type="entry name" value="SDR_fam"/>
</dbReference>
<dbReference type="InterPro" id="IPR020904">
    <property type="entry name" value="Sc_DH/Rdtase_CS"/>
</dbReference>
<sequence length="242" mass="26487">MNNNKTAIITGAGTGIGRGIALKFAENNFNLILASRNVDNLNKVKKDCDLLNNDSSYVIQTDITDEKSVDNLFLESKSKLGKIDILINNSGVFDGGPIDEMSVETWDKVINVNLRGAFLCLRQAMKLMKSQKYGRIVNIGSISGQVPRLNSVPYTTSKFGLTGLTKAAALEGRNFNVVVSIVHPGNVITELRTNRGEDKDIEPMMEPQDIAELVFLTVNLPSNVNLLESVMLPNTQLYVGRG</sequence>
<evidence type="ECO:0000256" key="1">
    <source>
        <dbReference type="ARBA" id="ARBA00006484"/>
    </source>
</evidence>
<dbReference type="PRINTS" id="PR00080">
    <property type="entry name" value="SDRFAMILY"/>
</dbReference>
<dbReference type="PROSITE" id="PS00061">
    <property type="entry name" value="ADH_SHORT"/>
    <property type="match status" value="1"/>
</dbReference>
<comment type="similarity">
    <text evidence="1">Belongs to the short-chain dehydrogenases/reductases (SDR) family.</text>
</comment>
<name>A0A382EQ20_9ZZZZ</name>
<evidence type="ECO:0000256" key="2">
    <source>
        <dbReference type="ARBA" id="ARBA00023002"/>
    </source>
</evidence>
<accession>A0A382EQ20</accession>
<dbReference type="PANTHER" id="PTHR43669:SF3">
    <property type="entry name" value="ALCOHOL DEHYDROGENASE, PUTATIVE (AFU_ORTHOLOGUE AFUA_3G03445)-RELATED"/>
    <property type="match status" value="1"/>
</dbReference>
<proteinExistence type="inferred from homology"/>
<dbReference type="EMBL" id="UINC01045393">
    <property type="protein sequence ID" value="SVB52101.1"/>
    <property type="molecule type" value="Genomic_DNA"/>
</dbReference>
<keyword evidence="2" id="KW-0560">Oxidoreductase</keyword>
<evidence type="ECO:0008006" key="4">
    <source>
        <dbReference type="Google" id="ProtNLM"/>
    </source>
</evidence>
<dbReference type="SUPFAM" id="SSF51735">
    <property type="entry name" value="NAD(P)-binding Rossmann-fold domains"/>
    <property type="match status" value="1"/>
</dbReference>
<dbReference type="GO" id="GO:0016491">
    <property type="term" value="F:oxidoreductase activity"/>
    <property type="evidence" value="ECO:0007669"/>
    <property type="project" value="UniProtKB-KW"/>
</dbReference>
<dbReference type="PANTHER" id="PTHR43669">
    <property type="entry name" value="5-KETO-D-GLUCONATE 5-REDUCTASE"/>
    <property type="match status" value="1"/>
</dbReference>
<gene>
    <name evidence="3" type="ORF">METZ01_LOCUS204955</name>
</gene>
<dbReference type="FunFam" id="3.40.50.720:FF:000084">
    <property type="entry name" value="Short-chain dehydrogenase reductase"/>
    <property type="match status" value="1"/>
</dbReference>
<dbReference type="Gene3D" id="3.40.50.720">
    <property type="entry name" value="NAD(P)-binding Rossmann-like Domain"/>
    <property type="match status" value="1"/>
</dbReference>
<dbReference type="Pfam" id="PF00106">
    <property type="entry name" value="adh_short"/>
    <property type="match status" value="1"/>
</dbReference>
<dbReference type="InterPro" id="IPR036291">
    <property type="entry name" value="NAD(P)-bd_dom_sf"/>
</dbReference>